<feature type="compositionally biased region" description="Pro residues" evidence="2">
    <location>
        <begin position="1"/>
        <end position="10"/>
    </location>
</feature>
<keyword evidence="1" id="KW-0175">Coiled coil</keyword>
<protein>
    <submittedName>
        <fullName evidence="3">Uncharacterized protein</fullName>
    </submittedName>
</protein>
<name>A0AAD5RZX3_9FUNG</name>
<gene>
    <name evidence="3" type="ORF">HK097_006086</name>
</gene>
<keyword evidence="4" id="KW-1185">Reference proteome</keyword>
<evidence type="ECO:0000256" key="2">
    <source>
        <dbReference type="SAM" id="MobiDB-lite"/>
    </source>
</evidence>
<evidence type="ECO:0000313" key="4">
    <source>
        <dbReference type="Proteomes" id="UP001212841"/>
    </source>
</evidence>
<feature type="non-terminal residue" evidence="3">
    <location>
        <position position="1"/>
    </location>
</feature>
<reference evidence="3" key="1">
    <citation type="submission" date="2020-05" db="EMBL/GenBank/DDBJ databases">
        <title>Phylogenomic resolution of chytrid fungi.</title>
        <authorList>
            <person name="Stajich J.E."/>
            <person name="Amses K."/>
            <person name="Simmons R."/>
            <person name="Seto K."/>
            <person name="Myers J."/>
            <person name="Bonds A."/>
            <person name="Quandt C.A."/>
            <person name="Barry K."/>
            <person name="Liu P."/>
            <person name="Grigoriev I."/>
            <person name="Longcore J.E."/>
            <person name="James T.Y."/>
        </authorList>
    </citation>
    <scope>NUCLEOTIDE SEQUENCE</scope>
    <source>
        <strain evidence="3">JEL0318</strain>
    </source>
</reference>
<proteinExistence type="predicted"/>
<comment type="caution">
    <text evidence="3">The sequence shown here is derived from an EMBL/GenBank/DDBJ whole genome shotgun (WGS) entry which is preliminary data.</text>
</comment>
<evidence type="ECO:0000256" key="1">
    <source>
        <dbReference type="SAM" id="Coils"/>
    </source>
</evidence>
<feature type="region of interest" description="Disordered" evidence="2">
    <location>
        <begin position="271"/>
        <end position="337"/>
    </location>
</feature>
<dbReference type="EMBL" id="JADGJD010002850">
    <property type="protein sequence ID" value="KAJ3027815.1"/>
    <property type="molecule type" value="Genomic_DNA"/>
</dbReference>
<feature type="compositionally biased region" description="Low complexity" evidence="2">
    <location>
        <begin position="297"/>
        <end position="329"/>
    </location>
</feature>
<feature type="non-terminal residue" evidence="3">
    <location>
        <position position="405"/>
    </location>
</feature>
<sequence>YGYYPTPPRSGSPVGEDENGEGIGGNGAMADAVALNQQDVNGVRVNAAEVSGTDAAIGAVTINGLAGVDEDVRSVGQSETIISKSPEASGLDNAAKPPVEAIVSSEALTEEPQEEAVAPPQPATSKTKEKTQRKLKSSTNSIPERPLTPPDLHMTEILTEGNAMMIVTPATPPIVPISKDALDAQIARDQPFTRAPSPLGMQQPVPSQTEQDLLRRVQELERQLAIAVKEKEEALELARSRSLPAQTVVNGISEPITLSVEFSNASIHSQSYQPTTMHQPFIHPPSPTPSVASHYIPSSSHTEHSSSPPDISLPSALAPTSSSTPTSPSRPGSLARRSSWAAGFKNGSAPSTPTDFSAPQSVTVSRLIPHVECVGDVVDGIDVRIPRAVLVNPPGAGGTKGAAFH</sequence>
<feature type="coiled-coil region" evidence="1">
    <location>
        <begin position="210"/>
        <end position="237"/>
    </location>
</feature>
<dbReference type="AlphaFoldDB" id="A0AAD5RZX3"/>
<feature type="region of interest" description="Disordered" evidence="2">
    <location>
        <begin position="1"/>
        <end position="27"/>
    </location>
</feature>
<feature type="region of interest" description="Disordered" evidence="2">
    <location>
        <begin position="74"/>
        <end position="151"/>
    </location>
</feature>
<evidence type="ECO:0000313" key="3">
    <source>
        <dbReference type="EMBL" id="KAJ3027815.1"/>
    </source>
</evidence>
<organism evidence="3 4">
    <name type="scientific">Rhizophlyctis rosea</name>
    <dbReference type="NCBI Taxonomy" id="64517"/>
    <lineage>
        <taxon>Eukaryota</taxon>
        <taxon>Fungi</taxon>
        <taxon>Fungi incertae sedis</taxon>
        <taxon>Chytridiomycota</taxon>
        <taxon>Chytridiomycota incertae sedis</taxon>
        <taxon>Chytridiomycetes</taxon>
        <taxon>Rhizophlyctidales</taxon>
        <taxon>Rhizophlyctidaceae</taxon>
        <taxon>Rhizophlyctis</taxon>
    </lineage>
</organism>
<accession>A0AAD5RZX3</accession>
<dbReference type="Proteomes" id="UP001212841">
    <property type="component" value="Unassembled WGS sequence"/>
</dbReference>